<evidence type="ECO:0000256" key="4">
    <source>
        <dbReference type="SAM" id="MobiDB-lite"/>
    </source>
</evidence>
<protein>
    <submittedName>
        <fullName evidence="5">ATPase</fullName>
    </submittedName>
</protein>
<evidence type="ECO:0000256" key="1">
    <source>
        <dbReference type="ARBA" id="ARBA00023054"/>
    </source>
</evidence>
<dbReference type="EMBL" id="RDFA01000005">
    <property type="protein sequence ID" value="RXK47959.1"/>
    <property type="molecule type" value="Genomic_DNA"/>
</dbReference>
<comment type="caution">
    <text evidence="5">The sequence shown here is derived from an EMBL/GenBank/DDBJ whole genome shotgun (WGS) entry which is preliminary data.</text>
</comment>
<comment type="similarity">
    <text evidence="2">Belongs to the Sph1/Sph2 family.</text>
</comment>
<accession>A0A498KW65</accession>
<evidence type="ECO:0000313" key="6">
    <source>
        <dbReference type="Proteomes" id="UP000289691"/>
    </source>
</evidence>
<evidence type="ECO:0000313" key="5">
    <source>
        <dbReference type="EMBL" id="RXK47959.1"/>
    </source>
</evidence>
<dbReference type="RefSeq" id="WP_129069811.1">
    <property type="nucleotide sequence ID" value="NZ_RDFA01000005.1"/>
</dbReference>
<dbReference type="InterPro" id="IPR027417">
    <property type="entry name" value="P-loop_NTPase"/>
</dbReference>
<feature type="region of interest" description="Disordered" evidence="4">
    <location>
        <begin position="179"/>
        <end position="220"/>
    </location>
</feature>
<dbReference type="SUPFAM" id="SSF52540">
    <property type="entry name" value="P-loop containing nucleoside triphosphate hydrolases"/>
    <property type="match status" value="1"/>
</dbReference>
<dbReference type="AlphaFoldDB" id="A0A498KW65"/>
<evidence type="ECO:0000256" key="3">
    <source>
        <dbReference type="SAM" id="Coils"/>
    </source>
</evidence>
<dbReference type="Proteomes" id="UP000289691">
    <property type="component" value="Unassembled WGS sequence"/>
</dbReference>
<reference evidence="5 6" key="1">
    <citation type="submission" date="2019-01" db="EMBL/GenBank/DDBJ databases">
        <title>Halorientalis sp. F13-25 a new haloarchaeum isolated from hypersaline water.</title>
        <authorList>
            <person name="Ana D.-V."/>
            <person name="Cristina S.-P."/>
            <person name="Antonio V."/>
        </authorList>
    </citation>
    <scope>NUCLEOTIDE SEQUENCE [LARGE SCALE GENOMIC DNA]</scope>
    <source>
        <strain evidence="5 6">F13-25</strain>
    </source>
</reference>
<gene>
    <name evidence="5" type="ORF">EAF64_15105</name>
</gene>
<dbReference type="PANTHER" id="PTHR32114">
    <property type="entry name" value="ABC TRANSPORTER ABCH.3"/>
    <property type="match status" value="1"/>
</dbReference>
<sequence>MTWTVDVERIAGILAGSATIDPGVNAVRGSNWQGKSSFIEALKAGLGTSTELTEGADSGRVELRTPDGTVTVDLVRENGSVVRQGTPYLDDEYDVIRAELFACLDERNEIRRTVRRGENLEDVLMRPLDFQDIDERIADLKREREQVDAELSQAEEASKRLPSVQRKVQNLEAEIEELQGKREKIASADEDGDDDGSAQRALSRAQTERNEAEQRVERLEASIERTEQRLEERREELAELEVPEDDVEERLVAARDRLSEHERDLEILQSLYSATELVLDENRVDLVTEVQRDLVADELTCWICGQETTRSDVESQLDALGDELTERRATTESLQSEVEDLENRREEIQQRRRRRTDLETEIVDLEDTLADREESLEAAQERLREATTRVEDLSEDIDETMEELSDVESEIKFREAELDDSQAELEQLQTRADRLDTLRAEREDLTSEIETLRNRKDRIRREAREAFDETMGEIISRFDTGFETARLTADFEIVVARDGREASLDALSEGELELIGFVAALAGRESFDVDESVPLLLVDGVGGLDDANLHTLVRYLQDRAEYLVFTVYPEYDGFDGREIDPAEWTVANDGRVSVD</sequence>
<dbReference type="Gene3D" id="3.40.50.300">
    <property type="entry name" value="P-loop containing nucleotide triphosphate hydrolases"/>
    <property type="match status" value="2"/>
</dbReference>
<name>A0A498KW65_9EURY</name>
<evidence type="ECO:0000256" key="2">
    <source>
        <dbReference type="ARBA" id="ARBA00049666"/>
    </source>
</evidence>
<keyword evidence="1 3" id="KW-0175">Coiled coil</keyword>
<dbReference type="OrthoDB" id="241568at2157"/>
<dbReference type="Gene3D" id="1.20.1480.30">
    <property type="entry name" value="Designed four-helix bundle protein"/>
    <property type="match status" value="1"/>
</dbReference>
<dbReference type="NCBIfam" id="NF045487">
    <property type="entry name" value="ASRP"/>
    <property type="match status" value="1"/>
</dbReference>
<feature type="coiled-coil region" evidence="3">
    <location>
        <begin position="324"/>
        <end position="469"/>
    </location>
</feature>
<dbReference type="PANTHER" id="PTHR32114:SF2">
    <property type="entry name" value="ABC TRANSPORTER ABCH.3"/>
    <property type="match status" value="1"/>
</dbReference>
<organism evidence="5 6">
    <name type="scientific">Halorientalis pallida</name>
    <dbReference type="NCBI Taxonomy" id="2479928"/>
    <lineage>
        <taxon>Archaea</taxon>
        <taxon>Methanobacteriati</taxon>
        <taxon>Methanobacteriota</taxon>
        <taxon>Stenosarchaea group</taxon>
        <taxon>Halobacteria</taxon>
        <taxon>Halobacteriales</taxon>
        <taxon>Haloarculaceae</taxon>
        <taxon>Halorientalis</taxon>
    </lineage>
</organism>
<dbReference type="SUPFAM" id="SSF57997">
    <property type="entry name" value="Tropomyosin"/>
    <property type="match status" value="1"/>
</dbReference>
<proteinExistence type="inferred from homology"/>
<keyword evidence="6" id="KW-1185">Reference proteome</keyword>
<feature type="compositionally biased region" description="Basic and acidic residues" evidence="4">
    <location>
        <begin position="206"/>
        <end position="220"/>
    </location>
</feature>